<organism evidence="7">
    <name type="scientific">Planktothricoides sp. SpSt-374</name>
    <dbReference type="NCBI Taxonomy" id="2282167"/>
    <lineage>
        <taxon>Bacteria</taxon>
        <taxon>Bacillati</taxon>
        <taxon>Cyanobacteriota</taxon>
        <taxon>Cyanophyceae</taxon>
        <taxon>Oscillatoriophycideae</taxon>
        <taxon>Oscillatoriales</taxon>
        <taxon>Oscillatoriaceae</taxon>
        <taxon>Planktothricoides</taxon>
    </lineage>
</organism>
<proteinExistence type="predicted"/>
<dbReference type="SUPFAM" id="SSF101898">
    <property type="entry name" value="NHL repeat"/>
    <property type="match status" value="2"/>
</dbReference>
<dbReference type="GO" id="GO:0007154">
    <property type="term" value="P:cell communication"/>
    <property type="evidence" value="ECO:0007669"/>
    <property type="project" value="InterPro"/>
</dbReference>
<dbReference type="InterPro" id="IPR010620">
    <property type="entry name" value="SBBP_repeat"/>
</dbReference>
<feature type="region of interest" description="Disordered" evidence="4">
    <location>
        <begin position="673"/>
        <end position="694"/>
    </location>
</feature>
<dbReference type="InterPro" id="IPR052918">
    <property type="entry name" value="Motility_Chemotaxis_Reg"/>
</dbReference>
<feature type="domain" description="Calx-beta" evidence="6">
    <location>
        <begin position="1205"/>
        <end position="1310"/>
    </location>
</feature>
<feature type="domain" description="Calx-beta" evidence="6">
    <location>
        <begin position="1450"/>
        <end position="1552"/>
    </location>
</feature>
<accession>A0A7C3VWS3</accession>
<feature type="domain" description="Calx-beta" evidence="6">
    <location>
        <begin position="1324"/>
        <end position="1432"/>
    </location>
</feature>
<dbReference type="InterPro" id="IPR019825">
    <property type="entry name" value="Lectin_legB_Mn/Ca_BS"/>
</dbReference>
<dbReference type="Pfam" id="PF04862">
    <property type="entry name" value="DUF642"/>
    <property type="match status" value="1"/>
</dbReference>
<evidence type="ECO:0000256" key="4">
    <source>
        <dbReference type="SAM" id="MobiDB-lite"/>
    </source>
</evidence>
<dbReference type="InterPro" id="IPR011042">
    <property type="entry name" value="6-blade_b-propeller_TolB-like"/>
</dbReference>
<evidence type="ECO:0000256" key="5">
    <source>
        <dbReference type="SAM" id="SignalP"/>
    </source>
</evidence>
<dbReference type="InterPro" id="IPR038081">
    <property type="entry name" value="CalX-like_sf"/>
</dbReference>
<dbReference type="PANTHER" id="PTHR35580">
    <property type="entry name" value="CELL SURFACE GLYCOPROTEIN (S-LAYER PROTEIN)-LIKE PROTEIN"/>
    <property type="match status" value="1"/>
</dbReference>
<dbReference type="InterPro" id="IPR006946">
    <property type="entry name" value="DGR2-like_dom"/>
</dbReference>
<protein>
    <submittedName>
        <fullName evidence="7">DUF642 domain-containing protein</fullName>
    </submittedName>
</protein>
<feature type="compositionally biased region" description="Polar residues" evidence="4">
    <location>
        <begin position="1463"/>
        <end position="1473"/>
    </location>
</feature>
<dbReference type="PROSITE" id="PS00307">
    <property type="entry name" value="LECTIN_LEGUME_BETA"/>
    <property type="match status" value="1"/>
</dbReference>
<dbReference type="Gene3D" id="2.60.120.260">
    <property type="entry name" value="Galactose-binding domain-like"/>
    <property type="match status" value="1"/>
</dbReference>
<feature type="region of interest" description="Disordered" evidence="4">
    <location>
        <begin position="1462"/>
        <end position="1487"/>
    </location>
</feature>
<dbReference type="SUPFAM" id="SSF49785">
    <property type="entry name" value="Galactose-binding domain-like"/>
    <property type="match status" value="1"/>
</dbReference>
<gene>
    <name evidence="7" type="ORF">ENR15_24735</name>
</gene>
<dbReference type="InterPro" id="IPR008979">
    <property type="entry name" value="Galactose-bd-like_sf"/>
</dbReference>
<dbReference type="InterPro" id="IPR056573">
    <property type="entry name" value="Lectin_L-type_dom"/>
</dbReference>
<keyword evidence="1 5" id="KW-0732">Signal</keyword>
<evidence type="ECO:0000256" key="2">
    <source>
        <dbReference type="ARBA" id="ARBA00022737"/>
    </source>
</evidence>
<feature type="signal peptide" evidence="5">
    <location>
        <begin position="1"/>
        <end position="22"/>
    </location>
</feature>
<evidence type="ECO:0000313" key="7">
    <source>
        <dbReference type="EMBL" id="HGG03755.1"/>
    </source>
</evidence>
<dbReference type="SUPFAM" id="SSF49899">
    <property type="entry name" value="Concanavalin A-like lectins/glucanases"/>
    <property type="match status" value="1"/>
</dbReference>
<dbReference type="CDD" id="cd01951">
    <property type="entry name" value="lectin_L-type"/>
    <property type="match status" value="1"/>
</dbReference>
<dbReference type="SMART" id="SM00237">
    <property type="entry name" value="Calx_beta"/>
    <property type="match status" value="3"/>
</dbReference>
<dbReference type="SUPFAM" id="SSF50998">
    <property type="entry name" value="Quinoprotein alcohol dehydrogenase-like"/>
    <property type="match status" value="1"/>
</dbReference>
<evidence type="ECO:0000256" key="1">
    <source>
        <dbReference type="ARBA" id="ARBA00022729"/>
    </source>
</evidence>
<feature type="chain" id="PRO_5028369431" evidence="5">
    <location>
        <begin position="23"/>
        <end position="1986"/>
    </location>
</feature>
<dbReference type="InterPro" id="IPR011047">
    <property type="entry name" value="Quinoprotein_ADH-like_sf"/>
</dbReference>
<dbReference type="GO" id="GO:0016020">
    <property type="term" value="C:membrane"/>
    <property type="evidence" value="ECO:0007669"/>
    <property type="project" value="InterPro"/>
</dbReference>
<reference evidence="7" key="1">
    <citation type="journal article" date="2020" name="mSystems">
        <title>Genome- and Community-Level Interaction Insights into Carbon Utilization and Element Cycling Functions of Hydrothermarchaeota in Hydrothermal Sediment.</title>
        <authorList>
            <person name="Zhou Z."/>
            <person name="Liu Y."/>
            <person name="Xu W."/>
            <person name="Pan J."/>
            <person name="Luo Z.H."/>
            <person name="Li M."/>
        </authorList>
    </citation>
    <scope>NUCLEOTIDE SEQUENCE [LARGE SCALE GENOMIC DNA]</scope>
    <source>
        <strain evidence="7">SpSt-374</strain>
    </source>
</reference>
<dbReference type="SUPFAM" id="SSF141072">
    <property type="entry name" value="CalX-like"/>
    <property type="match status" value="3"/>
</dbReference>
<keyword evidence="3" id="KW-0106">Calcium</keyword>
<comment type="caution">
    <text evidence="7">The sequence shown here is derived from an EMBL/GenBank/DDBJ whole genome shotgun (WGS) entry which is preliminary data.</text>
</comment>
<evidence type="ECO:0000256" key="3">
    <source>
        <dbReference type="ARBA" id="ARBA00022837"/>
    </source>
</evidence>
<sequence>MMVMCILLVALTGLWMATSTPAALMLTLLTPFLTKYDALGNKLWTRQPGSTGFDYYNGIANDASGNIYTVGYDDGPGQNGSGDITLTKWDSDGNQLWSQLIGTAAHEWASGVNVDTAGNVYIAGYSQPWSTGSPADALLAKYDSNGNLIWQQTIGSTGEDMGRSVVTDAAGNVYVAGVTTGSLDGNTNAGSTDVFLTKFNAAGVKLWTEQLGTPAADGYVYIPNVGGEYRRNVQVALDKDGNIYLSGTTEGNLNGNTNAGRQDAFLVKYDPNGTQLWTEQLGTAGDDRAWGVTVDKNGIVYLTGTTQGSLNGQPHFGSNDTFVMTFDSAGNQLTTRIIATANDDMVQDIKVDRSGNIYTTGNTTGSLANTNAGNYDAWVSKNTFVNIGPIISDEPTNLIQNGDFEAVDVSGHWAYLWPNTVPAGFNWSVANGYAELINQTWNGVSGTSNPDGFDQTISLDDATKISQNFATEVGKTYELSFWYAHDPNSAASTGYIDVTGNNSLLSTTLTHDIPATRNNMQFVKYTATFTADSNSTTLSFQGDAANSVKGFVIDDVWVVPVTELNYEDFSSLAGLNLIGSTAQLGDTIRLTPKNRTSGSQAGAVWHATPQSVEDGFETTFQFQINDLGGSGGDGFAFVIQNSSATAIGGGGGTLGYSGIYNSLAVEFDTYDNDEPGTHDPSGNHLSVHTGGTGRNSVGITPLGVTSMIPNMSDGEVHTVKVKYIPGTLQIFMDDLSTPVLTVPVDLGNTLNLDNGKAWVGFTAAASAAWENHDILNWTFSNPPIENPSYNWTWTYFGEDFNPNGNHGVLTNTPNVDNARNAFLANLINVETEDFESFVDRETPSSLTFGSETATISGVTSIRDFSTGNYNGDGTYPISGNKSLFHYHPSRTFTLDFDTPQSAVGFTLTDAGDLGGQLMLTLHHEDGTSENLPVPHQHQIYRNSGSAVFFGVTDTDKPLTAITFTNTRFDGFGLDDLIIGQVNPNRTSTPTPPNQTLNLTYTEDTALNLSDIVVSDPDGETTVTLTLSNPAAGVLTTGGGTGQYNPTTGVWTANGAVADVNAALADLQFVPTPNFNQDVSIAVAITDDFTPALTGTINLKGIAVNDAPTVTTTSVRLTGATENAGFTLTHADLVAATGATDADGDALTFRIQTVGSDVPTKNGQPVTAGVTTLSAGEAILWTPTTVGNAQPAFTATLTDGKVTVATPVTVSVDVNPVIVTIDATDPDATEGSDTGEFTFTRTGDTTNPMTVNFTIEPSIHWSRPQAVSGTDYKTIPTSITIPAGESSITLTITSLEDTEAEWPETVRLKLAEGDGYEISTTKNLDTVVIWDNETPQLQLHAEWYTGQPTNFHQESYASESRNDEIFLLRRIGSLAEDLTVYYSLPGTATNGEDYEELPGSITIPAGQHDVSFTLIPIDDSEVEGDETVEVTLTPDPTYTFINRHGRIWDRIPVTLVDNDDKPTVQITGSDNQASEYGDPGQFTISRTGDTSNPLTVDYWISPWWWHKAKNGIDYEAIPESITIPAGQSSIAIDINPIDDSELEENEIVDIYLKSNPNYAMSGTYYAQLKILDNETQSLQSRQQFGTSANDIANSIAVDSAGNTYTVGHTTGNFGGTNSGGSDAFIAKRNSSGSQLWQIQLGTASNDEAKQIALDSADNLYVLGWSGNSSNSWIAKYDSNGNQQWQKPLGSAGYDITNGALTIGNDGSLYVTGGTTGNINGTNQGATDAWVAKYDSDGIQTWVKQFGTADEDEALGIAVDNNGNIYITGETKGSLAGTREGDGDAWVAQLDSSGNLQWQTQLGTTAVDVARSVAVDNNGRVYIGGQTFGWLGETYAGSADDWVGDRDAWWKGIHGDRSGFGGTYYGNGDAWVAQLNSTTGAVNWKRLLGTTNADSATKVVADSLGNVYLAGRTQGKLATSQFGADDIFLAKYNLNGALQWKQQLGTAATDIVNDMILTSSGIYLTGDTTGNLQNTNKGGKDAWVIKLA</sequence>
<dbReference type="InterPro" id="IPR013320">
    <property type="entry name" value="ConA-like_dom_sf"/>
</dbReference>
<dbReference type="EMBL" id="DSPX01000255">
    <property type="protein sequence ID" value="HGG03755.1"/>
    <property type="molecule type" value="Genomic_DNA"/>
</dbReference>
<dbReference type="Gene3D" id="2.60.120.200">
    <property type="match status" value="1"/>
</dbReference>
<dbReference type="Pfam" id="PF06739">
    <property type="entry name" value="SBBP"/>
    <property type="match status" value="5"/>
</dbReference>
<dbReference type="Gene3D" id="2.120.10.30">
    <property type="entry name" value="TolB, C-terminal domain"/>
    <property type="match status" value="2"/>
</dbReference>
<name>A0A7C3VWS3_9CYAN</name>
<dbReference type="Pfam" id="PF03160">
    <property type="entry name" value="Calx-beta"/>
    <property type="match status" value="3"/>
</dbReference>
<dbReference type="PANTHER" id="PTHR35580:SF1">
    <property type="entry name" value="PHYTASE-LIKE DOMAIN-CONTAINING PROTEIN"/>
    <property type="match status" value="1"/>
</dbReference>
<dbReference type="Pfam" id="PF18483">
    <property type="entry name" value="Lectin_L-type_dom"/>
    <property type="match status" value="1"/>
</dbReference>
<keyword evidence="2" id="KW-0677">Repeat</keyword>
<dbReference type="InterPro" id="IPR003644">
    <property type="entry name" value="Calx_beta"/>
</dbReference>
<evidence type="ECO:0000259" key="6">
    <source>
        <dbReference type="SMART" id="SM00237"/>
    </source>
</evidence>
<dbReference type="Gene3D" id="2.60.40.2030">
    <property type="match status" value="3"/>
</dbReference>